<dbReference type="OrthoDB" id="1094363at2759"/>
<name>A0A565BUZ6_9BRAS</name>
<evidence type="ECO:0008006" key="5">
    <source>
        <dbReference type="Google" id="ProtNLM"/>
    </source>
</evidence>
<dbReference type="SUPFAM" id="SSF81383">
    <property type="entry name" value="F-box domain"/>
    <property type="match status" value="1"/>
</dbReference>
<accession>A0A565BUZ6</accession>
<feature type="domain" description="F-box" evidence="1">
    <location>
        <begin position="2"/>
        <end position="40"/>
    </location>
</feature>
<dbReference type="NCBIfam" id="TIGR01640">
    <property type="entry name" value="F_box_assoc_1"/>
    <property type="match status" value="1"/>
</dbReference>
<dbReference type="InterPro" id="IPR017451">
    <property type="entry name" value="F-box-assoc_interact_dom"/>
</dbReference>
<dbReference type="PANTHER" id="PTHR31672">
    <property type="entry name" value="BNACNNG10540D PROTEIN"/>
    <property type="match status" value="1"/>
</dbReference>
<keyword evidence="4" id="KW-1185">Reference proteome</keyword>
<evidence type="ECO:0000313" key="3">
    <source>
        <dbReference type="EMBL" id="VVB05178.1"/>
    </source>
</evidence>
<dbReference type="EMBL" id="CABITT030000005">
    <property type="protein sequence ID" value="VVB05178.1"/>
    <property type="molecule type" value="Genomic_DNA"/>
</dbReference>
<dbReference type="InterPro" id="IPR050796">
    <property type="entry name" value="SCF_F-box_component"/>
</dbReference>
<dbReference type="PANTHER" id="PTHR31672:SF13">
    <property type="entry name" value="F-BOX PROTEIN CPR30-LIKE"/>
    <property type="match status" value="1"/>
</dbReference>
<dbReference type="InterPro" id="IPR001810">
    <property type="entry name" value="F-box_dom"/>
</dbReference>
<dbReference type="InterPro" id="IPR006527">
    <property type="entry name" value="F-box-assoc_dom_typ1"/>
</dbReference>
<organism evidence="3 4">
    <name type="scientific">Arabis nemorensis</name>
    <dbReference type="NCBI Taxonomy" id="586526"/>
    <lineage>
        <taxon>Eukaryota</taxon>
        <taxon>Viridiplantae</taxon>
        <taxon>Streptophyta</taxon>
        <taxon>Embryophyta</taxon>
        <taxon>Tracheophyta</taxon>
        <taxon>Spermatophyta</taxon>
        <taxon>Magnoliopsida</taxon>
        <taxon>eudicotyledons</taxon>
        <taxon>Gunneridae</taxon>
        <taxon>Pentapetalae</taxon>
        <taxon>rosids</taxon>
        <taxon>malvids</taxon>
        <taxon>Brassicales</taxon>
        <taxon>Brassicaceae</taxon>
        <taxon>Arabideae</taxon>
        <taxon>Arabis</taxon>
    </lineage>
</organism>
<evidence type="ECO:0000259" key="2">
    <source>
        <dbReference type="Pfam" id="PF07734"/>
    </source>
</evidence>
<protein>
    <recommendedName>
        <fullName evidence="5">F-box domain-containing protein</fullName>
    </recommendedName>
</protein>
<evidence type="ECO:0000313" key="4">
    <source>
        <dbReference type="Proteomes" id="UP000489600"/>
    </source>
</evidence>
<proteinExistence type="predicted"/>
<dbReference type="Pfam" id="PF00646">
    <property type="entry name" value="F-box"/>
    <property type="match status" value="1"/>
</dbReference>
<reference evidence="3" key="1">
    <citation type="submission" date="2019-07" db="EMBL/GenBank/DDBJ databases">
        <authorList>
            <person name="Dittberner H."/>
        </authorList>
    </citation>
    <scope>NUCLEOTIDE SEQUENCE [LARGE SCALE GENOMIC DNA]</scope>
</reference>
<gene>
    <name evidence="3" type="ORF">ANE_LOCUS15622</name>
</gene>
<feature type="domain" description="F-box associated beta-propeller type 1" evidence="2">
    <location>
        <begin position="82"/>
        <end position="258"/>
    </location>
</feature>
<dbReference type="AlphaFoldDB" id="A0A565BUZ6"/>
<dbReference type="Proteomes" id="UP000489600">
    <property type="component" value="Unassembled WGS sequence"/>
</dbReference>
<sequence length="417" mass="47537">MDRLPGHLIDKILLGTDPKSLWKMRCTNRSLQSHICDPWFESEYFSRRSGLLHVSSYGSNMLCYHTLGDSRSVRKTKTLMECQILDSCSGLLLLYFINGTTQRSLCIVNPLTKKFRFLNLSTFMRLARVCKRKRVVSPSPLGFAVNQTTRSFKIIHINRKTEVENPGKSSYRFEINSGNSWRYSKTTITSCPSNFSTLMKKPVYLDGSLHWLRNDGSIVAFNPETEQARLIPVEFPQELHSRTLFAAGESNLTLISATEEVIYVYALEDILSDLKWVLVKQIKNGVLDGKRPGYWNVEAYDGKCLVLSEGRRKIQYGADRMVHVYDLSANKWLVKSSIPGWCDANQDIFQFTPSSYSVVGLSAEILACDDNLISSLRSIMGLIDGISSEKVEKHFRKRSLEEEEENKLVLLKKMKPS</sequence>
<dbReference type="Pfam" id="PF07734">
    <property type="entry name" value="FBA_1"/>
    <property type="match status" value="1"/>
</dbReference>
<evidence type="ECO:0000259" key="1">
    <source>
        <dbReference type="Pfam" id="PF00646"/>
    </source>
</evidence>
<dbReference type="InterPro" id="IPR036047">
    <property type="entry name" value="F-box-like_dom_sf"/>
</dbReference>
<comment type="caution">
    <text evidence="3">The sequence shown here is derived from an EMBL/GenBank/DDBJ whole genome shotgun (WGS) entry which is preliminary data.</text>
</comment>